<dbReference type="PANTHER" id="PTHR34236">
    <property type="entry name" value="DIMETHYL SULFOXIDE REDUCTASE TRANSCRIPTIONAL ACTIVATOR"/>
    <property type="match status" value="1"/>
</dbReference>
<dbReference type="Proteomes" id="UP000451471">
    <property type="component" value="Unassembled WGS sequence"/>
</dbReference>
<keyword evidence="1" id="KW-0808">Transferase</keyword>
<evidence type="ECO:0000256" key="4">
    <source>
        <dbReference type="ARBA" id="ARBA00023163"/>
    </source>
</evidence>
<dbReference type="SMART" id="SM00065">
    <property type="entry name" value="GAF"/>
    <property type="match status" value="1"/>
</dbReference>
<evidence type="ECO:0000256" key="2">
    <source>
        <dbReference type="ARBA" id="ARBA00022777"/>
    </source>
</evidence>
<accession>A0A6B0GNA5</accession>
<evidence type="ECO:0000313" key="6">
    <source>
        <dbReference type="EMBL" id="MWG33058.1"/>
    </source>
</evidence>
<evidence type="ECO:0000256" key="1">
    <source>
        <dbReference type="ARBA" id="ARBA00022679"/>
    </source>
</evidence>
<reference evidence="6 7" key="1">
    <citation type="submission" date="2019-12" db="EMBL/GenBank/DDBJ databases">
        <title>Halocatena pleomorpha gen. nov. sp. nov., an extremely halophilic archaeon of family Halobacteriaceae isolated from saltpan soil.</title>
        <authorList>
            <person name="Pal Y."/>
            <person name="Verma A."/>
            <person name="Krishnamurthi S."/>
            <person name="Kumar P."/>
        </authorList>
    </citation>
    <scope>NUCLEOTIDE SEQUENCE [LARGE SCALE GENOMIC DNA]</scope>
    <source>
        <strain evidence="6 7">JCM 16495</strain>
    </source>
</reference>
<keyword evidence="4" id="KW-0804">Transcription</keyword>
<dbReference type="AlphaFoldDB" id="A0A6B0GNA5"/>
<dbReference type="RefSeq" id="WP_158202778.1">
    <property type="nucleotide sequence ID" value="NZ_WSZK01000001.1"/>
</dbReference>
<dbReference type="InterPro" id="IPR003018">
    <property type="entry name" value="GAF"/>
</dbReference>
<gene>
    <name evidence="6" type="ORF">GQS65_00890</name>
</gene>
<organism evidence="6 7">
    <name type="scientific">Halomarina oriensis</name>
    <dbReference type="NCBI Taxonomy" id="671145"/>
    <lineage>
        <taxon>Archaea</taxon>
        <taxon>Methanobacteriati</taxon>
        <taxon>Methanobacteriota</taxon>
        <taxon>Stenosarchaea group</taxon>
        <taxon>Halobacteria</taxon>
        <taxon>Halobacteriales</taxon>
        <taxon>Natronomonadaceae</taxon>
        <taxon>Halomarina</taxon>
    </lineage>
</organism>
<dbReference type="InterPro" id="IPR007050">
    <property type="entry name" value="HTH_bacterioopsin"/>
</dbReference>
<feature type="domain" description="GAF" evidence="5">
    <location>
        <begin position="150"/>
        <end position="300"/>
    </location>
</feature>
<comment type="caution">
    <text evidence="6">The sequence shown here is derived from an EMBL/GenBank/DDBJ whole genome shotgun (WGS) entry which is preliminary data.</text>
</comment>
<sequence>MSRILLLTESGRNQRLLAEWLATQYDVVEGDDASALDDEFDCCLVDRTMLGRHEDALMERKRRERPVMLPYLFVVSKRERDRMGPDLWRRIDAVVRDRVDELITAPIKQAELKARLENLLQSRALSVELREQRDALRTLDRLNVVIRSIDQSLVQASTREEIEQAVCERLVDVDRYVGAWIGNDRATTRTVVSRATAGVVGTLPDEEGGPTTRTVETGERTVVRSVHEGEDEWHDAASDVDVTAAIAIPIVYEATTYGVLTVYADDPEAFGDEEEVAVLCELGETIGHAINAADSRRALLTDRVTQFEFGIDAPDAPLRGLATAANCSFEFRGIVSATDGSYLEYYSASVDDPETLVEAADGVDDVERIRHVGDHGGESLFELRFDQHVVQTIGALGGRATALQADSTGYRVTAEFPRDADRHTVVDSLATAYGSATLLAQRETEREFTSQQEIWESFRSRLTDQQWRALKAAHLAGFFEWPRGSTGEEVADSLDISAPTFHEHLRAAQRKLLETLVDD</sequence>
<dbReference type="Pfam" id="PF04967">
    <property type="entry name" value="HTH_10"/>
    <property type="match status" value="1"/>
</dbReference>
<protein>
    <submittedName>
        <fullName evidence="6">GAF domain-containing protein</fullName>
    </submittedName>
</protein>
<evidence type="ECO:0000313" key="7">
    <source>
        <dbReference type="Proteomes" id="UP000451471"/>
    </source>
</evidence>
<dbReference type="InterPro" id="IPR029016">
    <property type="entry name" value="GAF-like_dom_sf"/>
</dbReference>
<dbReference type="Gene3D" id="3.30.450.40">
    <property type="match status" value="1"/>
</dbReference>
<dbReference type="PANTHER" id="PTHR34236:SF1">
    <property type="entry name" value="DIMETHYL SULFOXIDE REDUCTASE TRANSCRIPTIONAL ACTIVATOR"/>
    <property type="match status" value="1"/>
</dbReference>
<evidence type="ECO:0000259" key="5">
    <source>
        <dbReference type="SMART" id="SM00065"/>
    </source>
</evidence>
<dbReference type="OrthoDB" id="165911at2157"/>
<dbReference type="SUPFAM" id="SSF55781">
    <property type="entry name" value="GAF domain-like"/>
    <property type="match status" value="1"/>
</dbReference>
<keyword evidence="7" id="KW-1185">Reference proteome</keyword>
<dbReference type="Pfam" id="PF13185">
    <property type="entry name" value="GAF_2"/>
    <property type="match status" value="1"/>
</dbReference>
<dbReference type="InterPro" id="IPR031803">
    <property type="entry name" value="BAT_GAF/HTH-assoc"/>
</dbReference>
<dbReference type="SUPFAM" id="SSF52172">
    <property type="entry name" value="CheY-like"/>
    <property type="match status" value="1"/>
</dbReference>
<keyword evidence="2" id="KW-0418">Kinase</keyword>
<proteinExistence type="predicted"/>
<dbReference type="GO" id="GO:0016301">
    <property type="term" value="F:kinase activity"/>
    <property type="evidence" value="ECO:0007669"/>
    <property type="project" value="UniProtKB-KW"/>
</dbReference>
<dbReference type="InterPro" id="IPR011006">
    <property type="entry name" value="CheY-like_superfamily"/>
</dbReference>
<evidence type="ECO:0000256" key="3">
    <source>
        <dbReference type="ARBA" id="ARBA00023015"/>
    </source>
</evidence>
<keyword evidence="3" id="KW-0805">Transcription regulation</keyword>
<name>A0A6B0GNA5_9EURY</name>
<dbReference type="Pfam" id="PF15915">
    <property type="entry name" value="BAT"/>
    <property type="match status" value="1"/>
</dbReference>
<dbReference type="EMBL" id="WSZK01000001">
    <property type="protein sequence ID" value="MWG33058.1"/>
    <property type="molecule type" value="Genomic_DNA"/>
</dbReference>